<dbReference type="InterPro" id="IPR046867">
    <property type="entry name" value="AldOxase/xan_DH_MoCoBD2"/>
</dbReference>
<dbReference type="SMART" id="SM01008">
    <property type="entry name" value="Ald_Xan_dh_C"/>
    <property type="match status" value="1"/>
</dbReference>
<dbReference type="Gene3D" id="3.90.1170.50">
    <property type="entry name" value="Aldehyde oxidase/xanthine dehydrogenase, a/b hammerhead"/>
    <property type="match status" value="1"/>
</dbReference>
<dbReference type="SUPFAM" id="SSF54665">
    <property type="entry name" value="CO dehydrogenase molybdoprotein N-domain-like"/>
    <property type="match status" value="1"/>
</dbReference>
<dbReference type="EMBL" id="JACIJI010000001">
    <property type="protein sequence ID" value="MBB5717924.1"/>
    <property type="molecule type" value="Genomic_DNA"/>
</dbReference>
<keyword evidence="2" id="KW-0560">Oxidoreductase</keyword>
<dbReference type="InterPro" id="IPR008274">
    <property type="entry name" value="AldOxase/xan_DH_MoCoBD1"/>
</dbReference>
<dbReference type="SUPFAM" id="SSF56003">
    <property type="entry name" value="Molybdenum cofactor-binding domain"/>
    <property type="match status" value="1"/>
</dbReference>
<dbReference type="Pfam" id="PF01315">
    <property type="entry name" value="Ald_Xan_dh_C"/>
    <property type="match status" value="1"/>
</dbReference>
<dbReference type="PANTHER" id="PTHR11908">
    <property type="entry name" value="XANTHINE DEHYDROGENASE"/>
    <property type="match status" value="1"/>
</dbReference>
<reference evidence="2 3" key="1">
    <citation type="submission" date="2020-08" db="EMBL/GenBank/DDBJ databases">
        <title>Genomic Encyclopedia of Type Strains, Phase IV (KMG-IV): sequencing the most valuable type-strain genomes for metagenomic binning, comparative biology and taxonomic classification.</title>
        <authorList>
            <person name="Goeker M."/>
        </authorList>
    </citation>
    <scope>NUCLEOTIDE SEQUENCE [LARGE SCALE GENOMIC DNA]</scope>
    <source>
        <strain evidence="2 3">DSM 27203</strain>
    </source>
</reference>
<dbReference type="EC" id="1.17.1.4" evidence="2"/>
<dbReference type="GO" id="GO:0004854">
    <property type="term" value="F:xanthine dehydrogenase activity"/>
    <property type="evidence" value="ECO:0007669"/>
    <property type="project" value="UniProtKB-EC"/>
</dbReference>
<feature type="domain" description="Aldehyde oxidase/xanthine dehydrogenase a/b hammerhead" evidence="1">
    <location>
        <begin position="33"/>
        <end position="136"/>
    </location>
</feature>
<evidence type="ECO:0000313" key="3">
    <source>
        <dbReference type="Proteomes" id="UP000554342"/>
    </source>
</evidence>
<name>A0A840YWK4_9SPHN</name>
<dbReference type="InterPro" id="IPR000674">
    <property type="entry name" value="Ald_Oxase/Xan_DH_a/b"/>
</dbReference>
<accession>A0A840YWK4</accession>
<dbReference type="Gene3D" id="3.30.365.10">
    <property type="entry name" value="Aldehyde oxidase/xanthine dehydrogenase, molybdopterin binding domain"/>
    <property type="match status" value="4"/>
</dbReference>
<sequence>MMKFDTPAGPNPTDKLKVLDKPYDRIDGPLKVSGQAPYAYEYQDAAPNAAYGVVVTSTIGKGRIDTIDTSDAERAPGVLMVMTHLNAPKQNDRGSPQLQGAEIKQYGQAVALVVANTFEQATAAAQMLHIGYSQEKGRFSLDLLKDGELSQRAGNVDMGDFAGAFAGAPAKVDVTYTTPNQSHAMMEPHASTAVWHGDKLTLYLAHQVMHWVTSGVAGTIGIPEANIRAVSAYVGGGFGSKLVIYADAILASLAARKLGRPVKIALTRGQIFNHTTHRAQTMQHLRLAAGRDGKLVAVGHATYTGDQPGGGGEHASGQTKLLYAGKNRLIQTYLAELDLPKAGAMRAPGEAVGLLALENAMDELAEQLDMDPVELRVVNDIQYDPEVGPDRPFSERKLVQCLRTGAERFGWSKRNPKPGQVRDGQWLVGMGVSAGIRGNPVTASGTRVTLRPDGTVLVESAMTDIGTGSYTINAQTAAEMLGVPMAAVEVRLGDSALPRASGSGGSWGANSSTSGTYAACWLLRRMLAEKAGFDPEQAQFADGAIAAGDKRVALKSLVGGSPVTAVDSIEFGDLTKKYAQASFGAHFAEVGVDMHTGEPRVRRLLSVCSIGRVLNPKTARSQCLGGMTMGVGSALMEDLIVDPRFGYFVNHDMAEYQVPVHADIPDLDVVFLEGEDNKSSPMKARGVGELGICGVGAAVTNAIYNACGVRVRDYPATMDKILAGLMT</sequence>
<dbReference type="InterPro" id="IPR016208">
    <property type="entry name" value="Ald_Oxase/xanthine_DH-like"/>
</dbReference>
<dbReference type="Pfam" id="PF02738">
    <property type="entry name" value="MoCoBD_1"/>
    <property type="match status" value="1"/>
</dbReference>
<keyword evidence="3" id="KW-1185">Reference proteome</keyword>
<gene>
    <name evidence="2" type="ORF">FHR23_000831</name>
</gene>
<comment type="caution">
    <text evidence="2">The sequence shown here is derived from an EMBL/GenBank/DDBJ whole genome shotgun (WGS) entry which is preliminary data.</text>
</comment>
<protein>
    <submittedName>
        <fullName evidence="2">Xanthine dehydrogenase YagR molybdenum-binding subunit</fullName>
        <ecNumber evidence="2">1.17.1.4</ecNumber>
    </submittedName>
</protein>
<dbReference type="Pfam" id="PF20256">
    <property type="entry name" value="MoCoBD_2"/>
    <property type="match status" value="1"/>
</dbReference>
<organism evidence="2 3">
    <name type="scientific">Stakelama sediminis</name>
    <dbReference type="NCBI Taxonomy" id="463200"/>
    <lineage>
        <taxon>Bacteria</taxon>
        <taxon>Pseudomonadati</taxon>
        <taxon>Pseudomonadota</taxon>
        <taxon>Alphaproteobacteria</taxon>
        <taxon>Sphingomonadales</taxon>
        <taxon>Sphingomonadaceae</taxon>
        <taxon>Stakelama</taxon>
    </lineage>
</organism>
<evidence type="ECO:0000259" key="1">
    <source>
        <dbReference type="SMART" id="SM01008"/>
    </source>
</evidence>
<dbReference type="InterPro" id="IPR036856">
    <property type="entry name" value="Ald_Oxase/Xan_DH_a/b_sf"/>
</dbReference>
<dbReference type="PANTHER" id="PTHR11908:SF123">
    <property type="entry name" value="ALDEHYDE OXIDOREDUCTASE MOLYBDENUM-BINDING SUBUNIT PAOC"/>
    <property type="match status" value="1"/>
</dbReference>
<dbReference type="GO" id="GO:0005506">
    <property type="term" value="F:iron ion binding"/>
    <property type="evidence" value="ECO:0007669"/>
    <property type="project" value="InterPro"/>
</dbReference>
<evidence type="ECO:0000313" key="2">
    <source>
        <dbReference type="EMBL" id="MBB5717924.1"/>
    </source>
</evidence>
<dbReference type="Proteomes" id="UP000554342">
    <property type="component" value="Unassembled WGS sequence"/>
</dbReference>
<proteinExistence type="predicted"/>
<dbReference type="InterPro" id="IPR037165">
    <property type="entry name" value="AldOxase/xan_DH_Mopterin-bd_sf"/>
</dbReference>
<dbReference type="AlphaFoldDB" id="A0A840YWK4"/>